<keyword evidence="3" id="KW-1185">Reference proteome</keyword>
<evidence type="ECO:0000313" key="2">
    <source>
        <dbReference type="EMBL" id="GJS85083.1"/>
    </source>
</evidence>
<feature type="domain" description="GCF C-terminal" evidence="1">
    <location>
        <begin position="11"/>
        <end position="115"/>
    </location>
</feature>
<feature type="domain" description="GCF C-terminal" evidence="1">
    <location>
        <begin position="121"/>
        <end position="187"/>
    </location>
</feature>
<proteinExistence type="predicted"/>
<sequence>MSISSAADVNISYSLLVTLFSKLFKGWDPLDIESNIPRKVISVMERLLQGDEIDSPYAKLFVEAVFRAVRRSSANSWQATNPEPLLHFLDIWERLMPQAALQKILDQIVMPKLLAANSVLTLHPSDESAYDVLSPWKPVFDPESWERIMVRYITPKLLAVMREFQVNPADQKLDQFYWAVQGLEVVPPGLREKSHTLSHKFPCQVKLRGYEMTEADVQNPLLGETTCSSLLLQLQIIWDEVGESDEERDASSARARVLECVLADAKLKFSTLLASLGDKSSVSIEDYKFKQALKIRNPKNRLKKILDACKSKCICEGGDDIESVNEEGVKTVKKGHGGSERALSDRPLTGKQAASAAKGFVSVLKRISDDDLLVVGPGPQICSSRLDDSAVPYCCQIIFDKELPQEQAKGILTLPVMLDYTQICTNALPFEPSTLTDRETVQSHYSKADYLTRTAAWHSKSETEYLTPGDTQVRIEEGEERRSWLQDAAKQVFSDIIPVSINSGAFATEVSALVSENDNADSNSIRKTNQ</sequence>
<name>A0ABQ4Z823_9ASTR</name>
<dbReference type="InterPro" id="IPR045211">
    <property type="entry name" value="TFP11/STIP/Ntr1"/>
</dbReference>
<dbReference type="Pfam" id="PF07842">
    <property type="entry name" value="GCFC"/>
    <property type="match status" value="2"/>
</dbReference>
<accession>A0ABQ4Z823</accession>
<comment type="caution">
    <text evidence="2">The sequence shown here is derived from an EMBL/GenBank/DDBJ whole genome shotgun (WGS) entry which is preliminary data.</text>
</comment>
<reference evidence="2" key="2">
    <citation type="submission" date="2022-01" db="EMBL/GenBank/DDBJ databases">
        <authorList>
            <person name="Yamashiro T."/>
            <person name="Shiraishi A."/>
            <person name="Satake H."/>
            <person name="Nakayama K."/>
        </authorList>
    </citation>
    <scope>NUCLEOTIDE SEQUENCE</scope>
</reference>
<evidence type="ECO:0000259" key="1">
    <source>
        <dbReference type="Pfam" id="PF07842"/>
    </source>
</evidence>
<dbReference type="Proteomes" id="UP001151760">
    <property type="component" value="Unassembled WGS sequence"/>
</dbReference>
<protein>
    <submittedName>
        <fullName evidence="2">Septin and tuftelin-interacting protein 1 homolog 1</fullName>
    </submittedName>
</protein>
<dbReference type="PANTHER" id="PTHR23329">
    <property type="entry name" value="TUFTELIN-INTERACTING PROTEIN 11-RELATED"/>
    <property type="match status" value="1"/>
</dbReference>
<evidence type="ECO:0000313" key="3">
    <source>
        <dbReference type="Proteomes" id="UP001151760"/>
    </source>
</evidence>
<organism evidence="2 3">
    <name type="scientific">Tanacetum coccineum</name>
    <dbReference type="NCBI Taxonomy" id="301880"/>
    <lineage>
        <taxon>Eukaryota</taxon>
        <taxon>Viridiplantae</taxon>
        <taxon>Streptophyta</taxon>
        <taxon>Embryophyta</taxon>
        <taxon>Tracheophyta</taxon>
        <taxon>Spermatophyta</taxon>
        <taxon>Magnoliopsida</taxon>
        <taxon>eudicotyledons</taxon>
        <taxon>Gunneridae</taxon>
        <taxon>Pentapetalae</taxon>
        <taxon>asterids</taxon>
        <taxon>campanulids</taxon>
        <taxon>Asterales</taxon>
        <taxon>Asteraceae</taxon>
        <taxon>Asteroideae</taxon>
        <taxon>Anthemideae</taxon>
        <taxon>Anthemidinae</taxon>
        <taxon>Tanacetum</taxon>
    </lineage>
</organism>
<dbReference type="PANTHER" id="PTHR23329:SF1">
    <property type="entry name" value="TUFTELIN-INTERACTING PROTEIN 11"/>
    <property type="match status" value="1"/>
</dbReference>
<gene>
    <name evidence="2" type="ORF">Tco_0751624</name>
</gene>
<dbReference type="InterPro" id="IPR022783">
    <property type="entry name" value="GCFC_dom"/>
</dbReference>
<reference evidence="2" key="1">
    <citation type="journal article" date="2022" name="Int. J. Mol. Sci.">
        <title>Draft Genome of Tanacetum Coccineum: Genomic Comparison of Closely Related Tanacetum-Family Plants.</title>
        <authorList>
            <person name="Yamashiro T."/>
            <person name="Shiraishi A."/>
            <person name="Nakayama K."/>
            <person name="Satake H."/>
        </authorList>
    </citation>
    <scope>NUCLEOTIDE SEQUENCE</scope>
</reference>
<dbReference type="EMBL" id="BQNB010011024">
    <property type="protein sequence ID" value="GJS85083.1"/>
    <property type="molecule type" value="Genomic_DNA"/>
</dbReference>